<feature type="chain" id="PRO_5046181369" description="SAF domain-containing protein" evidence="1">
    <location>
        <begin position="26"/>
        <end position="192"/>
    </location>
</feature>
<dbReference type="CDD" id="cd11614">
    <property type="entry name" value="SAF_CpaB_FlgA_like"/>
    <property type="match status" value="1"/>
</dbReference>
<dbReference type="SMART" id="SM00858">
    <property type="entry name" value="SAF"/>
    <property type="match status" value="1"/>
</dbReference>
<evidence type="ECO:0000313" key="4">
    <source>
        <dbReference type="Proteomes" id="UP000630594"/>
    </source>
</evidence>
<evidence type="ECO:0000313" key="3">
    <source>
        <dbReference type="EMBL" id="GGD21749.1"/>
    </source>
</evidence>
<evidence type="ECO:0000259" key="2">
    <source>
        <dbReference type="SMART" id="SM00858"/>
    </source>
</evidence>
<accession>A0ABQ1QCT7</accession>
<dbReference type="Proteomes" id="UP000630594">
    <property type="component" value="Unassembled WGS sequence"/>
</dbReference>
<feature type="signal peptide" evidence="1">
    <location>
        <begin position="1"/>
        <end position="25"/>
    </location>
</feature>
<reference evidence="4" key="1">
    <citation type="journal article" date="2019" name="Int. J. Syst. Evol. Microbiol.">
        <title>The Global Catalogue of Microorganisms (GCM) 10K type strain sequencing project: providing services to taxonomists for standard genome sequencing and annotation.</title>
        <authorList>
            <consortium name="The Broad Institute Genomics Platform"/>
            <consortium name="The Broad Institute Genome Sequencing Center for Infectious Disease"/>
            <person name="Wu L."/>
            <person name="Ma J."/>
        </authorList>
    </citation>
    <scope>NUCLEOTIDE SEQUENCE [LARGE SCALE GENOMIC DNA]</scope>
    <source>
        <strain evidence="4">CCM 7403</strain>
    </source>
</reference>
<evidence type="ECO:0000256" key="1">
    <source>
        <dbReference type="SAM" id="SignalP"/>
    </source>
</evidence>
<feature type="domain" description="SAF" evidence="2">
    <location>
        <begin position="32"/>
        <end position="91"/>
    </location>
</feature>
<keyword evidence="4" id="KW-1185">Reference proteome</keyword>
<dbReference type="InterPro" id="IPR013974">
    <property type="entry name" value="SAF"/>
</dbReference>
<dbReference type="EMBL" id="BMCK01000003">
    <property type="protein sequence ID" value="GGD21749.1"/>
    <property type="molecule type" value="Genomic_DNA"/>
</dbReference>
<proteinExistence type="predicted"/>
<comment type="caution">
    <text evidence="3">The sequence shown here is derived from an EMBL/GenBank/DDBJ whole genome shotgun (WGS) entry which is preliminary data.</text>
</comment>
<gene>
    <name evidence="3" type="ORF">GCM10007231_21150</name>
</gene>
<dbReference type="Pfam" id="PF08666">
    <property type="entry name" value="SAF"/>
    <property type="match status" value="1"/>
</dbReference>
<name>A0ABQ1QCT7_9ACTN</name>
<keyword evidence="1" id="KW-0732">Signal</keyword>
<organism evidence="3 4">
    <name type="scientific">Nocardioides daphniae</name>
    <dbReference type="NCBI Taxonomy" id="402297"/>
    <lineage>
        <taxon>Bacteria</taxon>
        <taxon>Bacillati</taxon>
        <taxon>Actinomycetota</taxon>
        <taxon>Actinomycetes</taxon>
        <taxon>Propionibacteriales</taxon>
        <taxon>Nocardioidaceae</taxon>
        <taxon>Nocardioides</taxon>
    </lineage>
</organism>
<protein>
    <recommendedName>
        <fullName evidence="2">SAF domain-containing protein</fullName>
    </recommendedName>
</protein>
<sequence>MLAHRRGLAACCVAVAALATLRTVAPPPPPVVETWVAARDLPAGTALTASDVELAAYAVGTVPDGVVAAPAGRRLASPLRRGEPVTDARVLGPDLLEGYPGRTAVPVRVPDATVVDLVRVGDTVDLVSADPSTGRAATVARDAPVVALPPDPEGVSGQVASGRVVVVALAPDDVDDVTVAAVQQFLTVVWSR</sequence>